<proteinExistence type="predicted"/>
<reference evidence="3" key="1">
    <citation type="submission" date="2020-12" db="EMBL/GenBank/DDBJ databases">
        <title>Metabolic potential, ecology and presence of endohyphal bacteria is reflected in genomic diversity of Mucoromycotina.</title>
        <authorList>
            <person name="Muszewska A."/>
            <person name="Okrasinska A."/>
            <person name="Steczkiewicz K."/>
            <person name="Drgas O."/>
            <person name="Orlowska M."/>
            <person name="Perlinska-Lenart U."/>
            <person name="Aleksandrzak-Piekarczyk T."/>
            <person name="Szatraj K."/>
            <person name="Zielenkiewicz U."/>
            <person name="Pilsyk S."/>
            <person name="Malc E."/>
            <person name="Mieczkowski P."/>
            <person name="Kruszewska J.S."/>
            <person name="Biernat P."/>
            <person name="Pawlowska J."/>
        </authorList>
    </citation>
    <scope>NUCLEOTIDE SEQUENCE</scope>
    <source>
        <strain evidence="3">WA0000017839</strain>
    </source>
</reference>
<feature type="region of interest" description="Disordered" evidence="1">
    <location>
        <begin position="1065"/>
        <end position="1096"/>
    </location>
</feature>
<protein>
    <recommendedName>
        <fullName evidence="2">ASX DEUBAD domain-containing protein</fullName>
    </recommendedName>
</protein>
<feature type="region of interest" description="Disordered" evidence="1">
    <location>
        <begin position="719"/>
        <end position="738"/>
    </location>
</feature>
<feature type="compositionally biased region" description="Basic and acidic residues" evidence="1">
    <location>
        <begin position="1065"/>
        <end position="1074"/>
    </location>
</feature>
<feature type="compositionally biased region" description="Basic residues" evidence="1">
    <location>
        <begin position="590"/>
        <end position="599"/>
    </location>
</feature>
<dbReference type="EMBL" id="JAEPRD010000074">
    <property type="protein sequence ID" value="KAG2201220.1"/>
    <property type="molecule type" value="Genomic_DNA"/>
</dbReference>
<dbReference type="Pfam" id="PF13919">
    <property type="entry name" value="ASXH"/>
    <property type="match status" value="1"/>
</dbReference>
<feature type="compositionally biased region" description="Polar residues" evidence="1">
    <location>
        <begin position="420"/>
        <end position="429"/>
    </location>
</feature>
<dbReference type="AlphaFoldDB" id="A0A8H7QZP7"/>
<keyword evidence="4" id="KW-1185">Reference proteome</keyword>
<sequence>MSTPTRSLQVDFGCNDIADHSSTDQRSVVTTNADIKHNSAVNTPQYQLDLNVSVDLDSTATTTAHGGSSNITSTTSISFSDILQKESATLPPHGNRYSEIPGQTQITDEVINTPNESHVPCESEAFNQPQDPIIQVKPEPELTIQPEPAVSAQPSRIQPLDSPPQVLKVEHESPIQNEHQTRMEPVTSNQTFYSPVHETDTGLRSPIEDDHIKFAYPTLDHNVLSSTAGKEHASYNQLEHPANSQTELPSLNQPGHTPLELPSFSQLASSTFMSAQVELPPLGLLPHSPLIKPKSGLFTHPQPDLVSRSQPALVPNFGIPFTSQFEFNAPSHNELPVRKVPEPVSYTEPSRVHGPQALGQVNLKPALRGSPQPVSHSGHEPPTEPGPAAHSEPRLSAHHTIDAEVDSMSGLFSSGSLNVSGTAAPTPSKNPFEFPAPARSRKKKVPSGRAASLTDMASIIQGNNTLTETVKQVAEAPLGLTDGVSAKLPSKKYVEIGAEKINAECAAGDIDAKSAVEKVTGHPTAKKFDESLTTKQITGIPAENPMCKPGQSPAEAPPETPTETPTEAPIAKVSTGLSTEIPVEVPVRKKDPRGRKPKAKTNPEGVTKSSKSAPKKKAIKATESGESSNTPTIKKSKRQADKQALLKAAAEEEERQAAAMSIRLVEERITMEAEHARQLELAQKVQAEAIEQAGHVEEIRLGQPDEPSPQVLLLQQDEPFQQAESSQQIPRDVGTNSQPEIIHITDTEIEVLPKKPVKKKLVKKAKKNPTKARTIGQEPLSELVTMEETMLEPIQTGSHSKKQAFSKDISVGHSRRDANDEYVPDKNVQPTFKTLTTGRKKRAAATSVSYKDYDLDEIEEEAPRKKREKNLNPKVKEALSSSSKPVKAVVARPKRSSGKTIEVEENGPLNAIYIDTDDEVKETEIAQIETSKLILTQKSSDAQDNKLMRLLQSKDSKLVQANFRQLIPEWLAAFSEKDKQELALLLPEPDQVIKNKNVTIRSDFGQVSTNHCYEAAEKWQDILFLGGFDPENKSAAVNVEDDSFKDDNYEQHWGDRIIKFNEEKRKREEAEVGHSKVKKAKGKGKASNTRRGRPPK</sequence>
<dbReference type="OrthoDB" id="2289918at2759"/>
<feature type="compositionally biased region" description="Polar residues" evidence="1">
    <location>
        <begin position="227"/>
        <end position="255"/>
    </location>
</feature>
<feature type="region of interest" description="Disordered" evidence="1">
    <location>
        <begin position="365"/>
        <end position="394"/>
    </location>
</feature>
<feature type="region of interest" description="Disordered" evidence="1">
    <location>
        <begin position="540"/>
        <end position="652"/>
    </location>
</feature>
<dbReference type="Proteomes" id="UP000603453">
    <property type="component" value="Unassembled WGS sequence"/>
</dbReference>
<feature type="compositionally biased region" description="Polar residues" evidence="1">
    <location>
        <begin position="624"/>
        <end position="633"/>
    </location>
</feature>
<feature type="region of interest" description="Disordered" evidence="1">
    <location>
        <begin position="855"/>
        <end position="899"/>
    </location>
</feature>
<feature type="compositionally biased region" description="Basic residues" evidence="1">
    <location>
        <begin position="1075"/>
        <end position="1096"/>
    </location>
</feature>
<feature type="domain" description="ASX DEUBAD" evidence="2">
    <location>
        <begin position="938"/>
        <end position="1054"/>
    </location>
</feature>
<dbReference type="InterPro" id="IPR028020">
    <property type="entry name" value="ASX_DEUBAD_dom"/>
</dbReference>
<organism evidence="3 4">
    <name type="scientific">Mucor saturninus</name>
    <dbReference type="NCBI Taxonomy" id="64648"/>
    <lineage>
        <taxon>Eukaryota</taxon>
        <taxon>Fungi</taxon>
        <taxon>Fungi incertae sedis</taxon>
        <taxon>Mucoromycota</taxon>
        <taxon>Mucoromycotina</taxon>
        <taxon>Mucoromycetes</taxon>
        <taxon>Mucorales</taxon>
        <taxon>Mucorineae</taxon>
        <taxon>Mucoraceae</taxon>
        <taxon>Mucor</taxon>
    </lineage>
</organism>
<evidence type="ECO:0000313" key="3">
    <source>
        <dbReference type="EMBL" id="KAG2201220.1"/>
    </source>
</evidence>
<evidence type="ECO:0000259" key="2">
    <source>
        <dbReference type="Pfam" id="PF13919"/>
    </source>
</evidence>
<name>A0A8H7QZP7_9FUNG</name>
<feature type="region of interest" description="Disordered" evidence="1">
    <location>
        <begin position="227"/>
        <end position="261"/>
    </location>
</feature>
<feature type="region of interest" description="Disordered" evidence="1">
    <location>
        <begin position="420"/>
        <end position="450"/>
    </location>
</feature>
<evidence type="ECO:0000256" key="1">
    <source>
        <dbReference type="SAM" id="MobiDB-lite"/>
    </source>
</evidence>
<accession>A0A8H7QZP7</accession>
<comment type="caution">
    <text evidence="3">The sequence shown here is derived from an EMBL/GenBank/DDBJ whole genome shotgun (WGS) entry which is preliminary data.</text>
</comment>
<feature type="region of interest" description="Disordered" evidence="1">
    <location>
        <begin position="793"/>
        <end position="826"/>
    </location>
</feature>
<gene>
    <name evidence="3" type="ORF">INT47_013031</name>
</gene>
<feature type="region of interest" description="Disordered" evidence="1">
    <location>
        <begin position="762"/>
        <end position="781"/>
    </location>
</feature>
<evidence type="ECO:0000313" key="4">
    <source>
        <dbReference type="Proteomes" id="UP000603453"/>
    </source>
</evidence>